<dbReference type="EMBL" id="MT143783">
    <property type="protein sequence ID" value="QJB02438.1"/>
    <property type="molecule type" value="Genomic_DNA"/>
</dbReference>
<feature type="transmembrane region" description="Helical" evidence="1">
    <location>
        <begin position="12"/>
        <end position="33"/>
    </location>
</feature>
<dbReference type="AlphaFoldDB" id="A0A6M3M557"/>
<feature type="transmembrane region" description="Helical" evidence="1">
    <location>
        <begin position="71"/>
        <end position="90"/>
    </location>
</feature>
<dbReference type="EMBL" id="MT143596">
    <property type="protein sequence ID" value="QJA98627.1"/>
    <property type="molecule type" value="Genomic_DNA"/>
</dbReference>
<gene>
    <name evidence="2" type="ORF">MM171A01683_0002</name>
    <name evidence="3" type="ORF">MM171B01273_0014</name>
</gene>
<reference evidence="3" key="1">
    <citation type="submission" date="2020-03" db="EMBL/GenBank/DDBJ databases">
        <title>The deep terrestrial virosphere.</title>
        <authorList>
            <person name="Holmfeldt K."/>
            <person name="Nilsson E."/>
            <person name="Simone D."/>
            <person name="Lopez-Fernandez M."/>
            <person name="Wu X."/>
            <person name="de Brujin I."/>
            <person name="Lundin D."/>
            <person name="Andersson A."/>
            <person name="Bertilsson S."/>
            <person name="Dopson M."/>
        </authorList>
    </citation>
    <scope>NUCLEOTIDE SEQUENCE</scope>
    <source>
        <strain evidence="2">MM171A01683</strain>
        <strain evidence="3">MM171B01273</strain>
    </source>
</reference>
<keyword evidence="1" id="KW-0472">Membrane</keyword>
<sequence length="117" mass="12452">MFNAKGITETDRILIALTSLALNAPSTYTIAWSKNDPDKKQHYPILYAGIASSLATVLGAIFGHTTWGDSLMWGGLLSTFALFGYVVFVYNGKNGGNGHMLFINGNGEGAGKPVLIV</sequence>
<evidence type="ECO:0000313" key="3">
    <source>
        <dbReference type="EMBL" id="QJB02438.1"/>
    </source>
</evidence>
<evidence type="ECO:0000313" key="2">
    <source>
        <dbReference type="EMBL" id="QJA98627.1"/>
    </source>
</evidence>
<feature type="transmembrane region" description="Helical" evidence="1">
    <location>
        <begin position="45"/>
        <end position="65"/>
    </location>
</feature>
<organism evidence="3">
    <name type="scientific">viral metagenome</name>
    <dbReference type="NCBI Taxonomy" id="1070528"/>
    <lineage>
        <taxon>unclassified sequences</taxon>
        <taxon>metagenomes</taxon>
        <taxon>organismal metagenomes</taxon>
    </lineage>
</organism>
<keyword evidence="1" id="KW-0812">Transmembrane</keyword>
<keyword evidence="1" id="KW-1133">Transmembrane helix</keyword>
<proteinExistence type="predicted"/>
<accession>A0A6M3M557</accession>
<evidence type="ECO:0000256" key="1">
    <source>
        <dbReference type="SAM" id="Phobius"/>
    </source>
</evidence>
<name>A0A6M3M557_9ZZZZ</name>
<protein>
    <submittedName>
        <fullName evidence="3">Uncharacterized protein</fullName>
    </submittedName>
</protein>